<gene>
    <name evidence="3" type="ORF">V8201_10000</name>
</gene>
<dbReference type="RefSeq" id="WP_336545184.1">
    <property type="nucleotide sequence ID" value="NZ_JBBBDM010000003.1"/>
</dbReference>
<reference evidence="3 4" key="1">
    <citation type="journal article" date="2013" name="Int. J. Syst. Evol. Microbiol.">
        <title>Sphingomonas kyungheensis sp. nov., a bacterium with ginsenoside-converting activity isolated from soil of a ginseng field.</title>
        <authorList>
            <person name="Son H.M."/>
            <person name="Yang J.E."/>
            <person name="Park Y."/>
            <person name="Han C.K."/>
            <person name="Kim S.G."/>
            <person name="Kook M."/>
            <person name="Yi T.H."/>
        </authorList>
    </citation>
    <scope>NUCLEOTIDE SEQUENCE [LARGE SCALE GENOMIC DNA]</scope>
    <source>
        <strain evidence="3 4">LMG 26582</strain>
    </source>
</reference>
<sequence>MIATMMLAAVTSPAVPADAETAIAAALTDSAAGWSAGDMPRFLAIYAEDAVFVTKAGLVRGKAAIAARYDRSYGKDAAKRGRLSFRILGSRGIDATHRMLWAQWRLDYPGGRQDAGVTSLLFERQPAGWRIVSDHSS</sequence>
<dbReference type="EMBL" id="JBBBDM010000003">
    <property type="protein sequence ID" value="MEI5687408.1"/>
    <property type="molecule type" value="Genomic_DNA"/>
</dbReference>
<dbReference type="Pfam" id="PF14534">
    <property type="entry name" value="DUF4440"/>
    <property type="match status" value="1"/>
</dbReference>
<dbReference type="SUPFAM" id="SSF54427">
    <property type="entry name" value="NTF2-like"/>
    <property type="match status" value="1"/>
</dbReference>
<feature type="chain" id="PRO_5047221024" evidence="1">
    <location>
        <begin position="17"/>
        <end position="137"/>
    </location>
</feature>
<dbReference type="InterPro" id="IPR032710">
    <property type="entry name" value="NTF2-like_dom_sf"/>
</dbReference>
<accession>A0ABU8H340</accession>
<feature type="signal peptide" evidence="1">
    <location>
        <begin position="1"/>
        <end position="16"/>
    </location>
</feature>
<organism evidence="3 4">
    <name type="scientific">Sphingomonas kyungheensis</name>
    <dbReference type="NCBI Taxonomy" id="1069987"/>
    <lineage>
        <taxon>Bacteria</taxon>
        <taxon>Pseudomonadati</taxon>
        <taxon>Pseudomonadota</taxon>
        <taxon>Alphaproteobacteria</taxon>
        <taxon>Sphingomonadales</taxon>
        <taxon>Sphingomonadaceae</taxon>
        <taxon>Sphingomonas</taxon>
    </lineage>
</organism>
<keyword evidence="4" id="KW-1185">Reference proteome</keyword>
<feature type="domain" description="DUF4440" evidence="2">
    <location>
        <begin position="23"/>
        <end position="131"/>
    </location>
</feature>
<protein>
    <submittedName>
        <fullName evidence="3">Nuclear transport factor 2 family protein</fullName>
    </submittedName>
</protein>
<keyword evidence="1" id="KW-0732">Signal</keyword>
<evidence type="ECO:0000313" key="4">
    <source>
        <dbReference type="Proteomes" id="UP001367771"/>
    </source>
</evidence>
<dbReference type="Proteomes" id="UP001367771">
    <property type="component" value="Unassembled WGS sequence"/>
</dbReference>
<evidence type="ECO:0000256" key="1">
    <source>
        <dbReference type="SAM" id="SignalP"/>
    </source>
</evidence>
<evidence type="ECO:0000259" key="2">
    <source>
        <dbReference type="Pfam" id="PF14534"/>
    </source>
</evidence>
<name>A0ABU8H340_9SPHN</name>
<dbReference type="Gene3D" id="3.10.450.50">
    <property type="match status" value="1"/>
</dbReference>
<proteinExistence type="predicted"/>
<evidence type="ECO:0000313" key="3">
    <source>
        <dbReference type="EMBL" id="MEI5687408.1"/>
    </source>
</evidence>
<dbReference type="InterPro" id="IPR027843">
    <property type="entry name" value="DUF4440"/>
</dbReference>
<comment type="caution">
    <text evidence="3">The sequence shown here is derived from an EMBL/GenBank/DDBJ whole genome shotgun (WGS) entry which is preliminary data.</text>
</comment>